<feature type="compositionally biased region" description="Basic residues" evidence="6">
    <location>
        <begin position="548"/>
        <end position="557"/>
    </location>
</feature>
<dbReference type="GO" id="GO:0008173">
    <property type="term" value="F:RNA methyltransferase activity"/>
    <property type="evidence" value="ECO:0007669"/>
    <property type="project" value="InterPro"/>
</dbReference>
<feature type="compositionally biased region" description="Basic and acidic residues" evidence="6">
    <location>
        <begin position="653"/>
        <end position="664"/>
    </location>
</feature>
<proteinExistence type="inferred from homology"/>
<reference evidence="8" key="1">
    <citation type="submission" date="2021-10" db="EMBL/GenBank/DDBJ databases">
        <title>Tropical sea cucumber genome reveals ecological adaptation and Cuvierian tubules defense mechanism.</title>
        <authorList>
            <person name="Chen T."/>
        </authorList>
    </citation>
    <scope>NUCLEOTIDE SEQUENCE</scope>
    <source>
        <strain evidence="8">Nanhai2018</strain>
        <tissue evidence="8">Muscle</tissue>
    </source>
</reference>
<dbReference type="Pfam" id="PF01189">
    <property type="entry name" value="Methyltr_RsmB-F"/>
    <property type="match status" value="1"/>
</dbReference>
<keyword evidence="9" id="KW-1185">Reference proteome</keyword>
<feature type="binding site" evidence="5">
    <location>
        <begin position="252"/>
        <end position="258"/>
    </location>
    <ligand>
        <name>S-adenosyl-L-methionine</name>
        <dbReference type="ChEBI" id="CHEBI:59789"/>
    </ligand>
</feature>
<evidence type="ECO:0000313" key="8">
    <source>
        <dbReference type="EMBL" id="KAJ8022151.1"/>
    </source>
</evidence>
<dbReference type="InterPro" id="IPR049561">
    <property type="entry name" value="NSUN5_7_fdxn-like"/>
</dbReference>
<dbReference type="Proteomes" id="UP001152320">
    <property type="component" value="Chromosome 21"/>
</dbReference>
<feature type="binding site" evidence="5">
    <location>
        <position position="322"/>
    </location>
    <ligand>
        <name>S-adenosyl-L-methionine</name>
        <dbReference type="ChEBI" id="CHEBI:59789"/>
    </ligand>
</feature>
<dbReference type="PANTHER" id="PTHR22807:SF4">
    <property type="entry name" value="28S RRNA (CYTOSINE-C(5))-METHYLTRANSFERASE"/>
    <property type="match status" value="1"/>
</dbReference>
<comment type="similarity">
    <text evidence="5">Belongs to the class I-like SAM-binding methyltransferase superfamily. RsmB/NOP family.</text>
</comment>
<evidence type="ECO:0000256" key="2">
    <source>
        <dbReference type="ARBA" id="ARBA00022679"/>
    </source>
</evidence>
<dbReference type="Gene3D" id="3.40.50.150">
    <property type="entry name" value="Vaccinia Virus protein VP39"/>
    <property type="match status" value="1"/>
</dbReference>
<dbReference type="PROSITE" id="PS51686">
    <property type="entry name" value="SAM_MT_RSMB_NOP"/>
    <property type="match status" value="1"/>
</dbReference>
<keyword evidence="3 5" id="KW-0949">S-adenosyl-L-methionine</keyword>
<keyword evidence="2 5" id="KW-0808">Transferase</keyword>
<dbReference type="GO" id="GO:0005730">
    <property type="term" value="C:nucleolus"/>
    <property type="evidence" value="ECO:0007669"/>
    <property type="project" value="TreeGrafter"/>
</dbReference>
<dbReference type="SUPFAM" id="SSF53335">
    <property type="entry name" value="S-adenosyl-L-methionine-dependent methyltransferases"/>
    <property type="match status" value="1"/>
</dbReference>
<dbReference type="OrthoDB" id="435282at2759"/>
<protein>
    <submittedName>
        <fullName evidence="8">28S rRNA (Cytosine-C(5))-methyltransferase</fullName>
    </submittedName>
</protein>
<evidence type="ECO:0000256" key="3">
    <source>
        <dbReference type="ARBA" id="ARBA00022691"/>
    </source>
</evidence>
<dbReference type="InterPro" id="IPR048889">
    <property type="entry name" value="NSUN5_RCM1_N"/>
</dbReference>
<dbReference type="InterPro" id="IPR049560">
    <property type="entry name" value="MeTrfase_RsmB-F_NOP2_cat"/>
</dbReference>
<dbReference type="InterPro" id="IPR023267">
    <property type="entry name" value="RCMT"/>
</dbReference>
<feature type="binding site" evidence="5">
    <location>
        <position position="276"/>
    </location>
    <ligand>
        <name>S-adenosyl-L-methionine</name>
        <dbReference type="ChEBI" id="CHEBI:59789"/>
    </ligand>
</feature>
<sequence length="750" mass="86166">MALYLAAAKILEASEFHGSTLKTLIYESDCQMKGALNAVTLETQRHLPIIEKLLDVSGADKSNKELSKWMLRVVTYDLLFGEGLRGVGKGSIRRAIRPQQRALKDALKKLKEEMGVRNHAELLKKFGIMVKEDPMPRWARVNLLKNTYKEVEEELINEGFTCIMRRQEVEKLVEDKDAETISTMMIDYINSLKQGQFMADFHLPDVLVFAPRTHLFEHYLYKECRIILMDKSSCIPAYVLAPPEGSEVIDSCAAPGNKTNHLGCMMNNTGKIYAFDLDKKRAELLSRTVSRTETNAEVAHSDFLEIDPSDPKYARISHVLVDPSCSGSGIISRKDHLMSDRKDGYRSRLKYLRGIQLRILNHALKFPNVKKIVYSTCSVNTEENEEVVLKILESHDDVKLKKVLPSWSHRPSFQLTEDRHDDYGDNRYKDLTFLERRETLEKSINKNCIKASFEKDKTNGFFVALLSCKKGRMIMEEDGSSYSREDIFSGMKDEDVTDKIDLEETPNHAKGEDLKISIDSVRSGRTEIPCSHTSEGEKSQVGGEDGRKVKKKKKKKTKEIDEKLENGEKGRDWLDVIDEAENEDRKRAKKKKKKDSDGYDEITSSTGDEGDVNRRNKDRKSKRNADLSIESNVTNLENDGQRERIKEKKRKKAKDESLELKLESVMEDDEEEIRRKKEKKKKKSDVTLCNDDEHGVEEEDDERQKKKRNRKRKMEDNGLSSVDENETIDEGDVVKIKKKKKKDKERHAAS</sequence>
<dbReference type="PANTHER" id="PTHR22807">
    <property type="entry name" value="NOP2 YEAST -RELATED NOL1/NOP2/FMU SUN DOMAIN-CONTAINING"/>
    <property type="match status" value="1"/>
</dbReference>
<organism evidence="8 9">
    <name type="scientific">Holothuria leucospilota</name>
    <name type="common">Black long sea cucumber</name>
    <name type="synonym">Mertensiothuria leucospilota</name>
    <dbReference type="NCBI Taxonomy" id="206669"/>
    <lineage>
        <taxon>Eukaryota</taxon>
        <taxon>Metazoa</taxon>
        <taxon>Echinodermata</taxon>
        <taxon>Eleutherozoa</taxon>
        <taxon>Echinozoa</taxon>
        <taxon>Holothuroidea</taxon>
        <taxon>Aspidochirotacea</taxon>
        <taxon>Aspidochirotida</taxon>
        <taxon>Holothuriidae</taxon>
        <taxon>Holothuria</taxon>
    </lineage>
</organism>
<name>A0A9Q0YIJ2_HOLLE</name>
<dbReference type="Pfam" id="PF21148">
    <property type="entry name" value="NSUN5_fdxn-like"/>
    <property type="match status" value="1"/>
</dbReference>
<dbReference type="Pfam" id="PF21153">
    <property type="entry name" value="NSUN5_N"/>
    <property type="match status" value="1"/>
</dbReference>
<evidence type="ECO:0000313" key="9">
    <source>
        <dbReference type="Proteomes" id="UP001152320"/>
    </source>
</evidence>
<dbReference type="InterPro" id="IPR029063">
    <property type="entry name" value="SAM-dependent_MTases_sf"/>
</dbReference>
<evidence type="ECO:0000256" key="6">
    <source>
        <dbReference type="SAM" id="MobiDB-lite"/>
    </source>
</evidence>
<dbReference type="EMBL" id="JAIZAY010000021">
    <property type="protein sequence ID" value="KAJ8022151.1"/>
    <property type="molecule type" value="Genomic_DNA"/>
</dbReference>
<evidence type="ECO:0000256" key="4">
    <source>
        <dbReference type="ARBA" id="ARBA00022884"/>
    </source>
</evidence>
<feature type="compositionally biased region" description="Basic and acidic residues" evidence="6">
    <location>
        <begin position="558"/>
        <end position="574"/>
    </location>
</feature>
<feature type="region of interest" description="Disordered" evidence="6">
    <location>
        <begin position="519"/>
        <end position="750"/>
    </location>
</feature>
<keyword evidence="1 5" id="KW-0489">Methyltransferase</keyword>
<feature type="compositionally biased region" description="Polar residues" evidence="6">
    <location>
        <begin position="629"/>
        <end position="638"/>
    </location>
</feature>
<evidence type="ECO:0000259" key="7">
    <source>
        <dbReference type="PROSITE" id="PS51686"/>
    </source>
</evidence>
<dbReference type="GO" id="GO:0070475">
    <property type="term" value="P:rRNA base methylation"/>
    <property type="evidence" value="ECO:0007669"/>
    <property type="project" value="TreeGrafter"/>
</dbReference>
<dbReference type="Gene3D" id="3.30.70.1170">
    <property type="entry name" value="Sun protein, domain 3"/>
    <property type="match status" value="1"/>
</dbReference>
<gene>
    <name evidence="8" type="ORF">HOLleu_39562</name>
</gene>
<comment type="caution">
    <text evidence="8">The sequence shown here is derived from an EMBL/GenBank/DDBJ whole genome shotgun (WGS) entry which is preliminary data.</text>
</comment>
<dbReference type="InterPro" id="IPR001678">
    <property type="entry name" value="MeTrfase_RsmB-F_NOP2_dom"/>
</dbReference>
<accession>A0A9Q0YIJ2</accession>
<dbReference type="PRINTS" id="PR02008">
    <property type="entry name" value="RCMTFAMILY"/>
</dbReference>
<dbReference type="AlphaFoldDB" id="A0A9Q0YIJ2"/>
<evidence type="ECO:0000256" key="1">
    <source>
        <dbReference type="ARBA" id="ARBA00022603"/>
    </source>
</evidence>
<dbReference type="GO" id="GO:0003723">
    <property type="term" value="F:RNA binding"/>
    <property type="evidence" value="ECO:0007669"/>
    <property type="project" value="UniProtKB-UniRule"/>
</dbReference>
<evidence type="ECO:0000256" key="5">
    <source>
        <dbReference type="PROSITE-ProRule" id="PRU01023"/>
    </source>
</evidence>
<feature type="active site" description="Nucleophile" evidence="5">
    <location>
        <position position="377"/>
    </location>
</feature>
<feature type="domain" description="SAM-dependent MTase RsmB/NOP-type" evidence="7">
    <location>
        <begin position="127"/>
        <end position="469"/>
    </location>
</feature>
<keyword evidence="4 5" id="KW-0694">RNA-binding</keyword>
<feature type="binding site" evidence="5">
    <location>
        <position position="302"/>
    </location>
    <ligand>
        <name>S-adenosyl-L-methionine</name>
        <dbReference type="ChEBI" id="CHEBI:59789"/>
    </ligand>
</feature>